<dbReference type="InterPro" id="IPR036249">
    <property type="entry name" value="Thioredoxin-like_sf"/>
</dbReference>
<sequence length="457" mass="51758">MQLYHIYLAGNFNANNSNFLIPFNLNLMKMKMLILLLLISGSVFAQQSTSAKYNFKDFTSIVNVEDQEKQYNEMLKANPIDPAKPSMYEEYRAQLAMGWLTKGNFERYWYYKNTRPKFNVLQFLYLTYALDNLFDANTNPGEVEKVSAGILEDLGTGALKDGIGRTQTVLEINAATNAQLGNTDTALQLLAKSSEVKDGMREMRYFKDAKSNYLNRYGVVMFAAGKYQAAFDTLSKAFREAESNPVMVNTFRLVYKKVKGTENGFEAYLKSLKDEAYHHCYKEVEKLYIASPKTTLDGAVPGAGGDGKMFTLFHATKPVKEVSLPDLEGNIVHLKDYKNKVLALDFWSTGCTPCVAAFSGFERVVADYKKDVFQMFVVSLFEDRATVKSFVKKKGITLDVLQDEENKFFDVQGTPTKIIFDPLGNIRFFSSGYAGSTDREYYKLKSMVEITKSRYKG</sequence>
<dbReference type="PANTHER" id="PTHR42852">
    <property type="entry name" value="THIOL:DISULFIDE INTERCHANGE PROTEIN DSBE"/>
    <property type="match status" value="1"/>
</dbReference>
<evidence type="ECO:0000259" key="1">
    <source>
        <dbReference type="PROSITE" id="PS51352"/>
    </source>
</evidence>
<name>A0A1T5P1X7_9BACT</name>
<dbReference type="CDD" id="cd02966">
    <property type="entry name" value="TlpA_like_family"/>
    <property type="match status" value="1"/>
</dbReference>
<dbReference type="GO" id="GO:0016491">
    <property type="term" value="F:oxidoreductase activity"/>
    <property type="evidence" value="ECO:0007669"/>
    <property type="project" value="InterPro"/>
</dbReference>
<organism evidence="2 3">
    <name type="scientific">Chitinophaga ginsengisegetis</name>
    <dbReference type="NCBI Taxonomy" id="393003"/>
    <lineage>
        <taxon>Bacteria</taxon>
        <taxon>Pseudomonadati</taxon>
        <taxon>Bacteroidota</taxon>
        <taxon>Chitinophagia</taxon>
        <taxon>Chitinophagales</taxon>
        <taxon>Chitinophagaceae</taxon>
        <taxon>Chitinophaga</taxon>
    </lineage>
</organism>
<dbReference type="GO" id="GO:0006950">
    <property type="term" value="P:response to stress"/>
    <property type="evidence" value="ECO:0007669"/>
    <property type="project" value="UniProtKB-ARBA"/>
</dbReference>
<evidence type="ECO:0000313" key="3">
    <source>
        <dbReference type="Proteomes" id="UP000190166"/>
    </source>
</evidence>
<gene>
    <name evidence="2" type="ORF">SAMN05660461_3540</name>
</gene>
<dbReference type="GO" id="GO:0016853">
    <property type="term" value="F:isomerase activity"/>
    <property type="evidence" value="ECO:0007669"/>
    <property type="project" value="UniProtKB-KW"/>
</dbReference>
<dbReference type="InterPro" id="IPR050553">
    <property type="entry name" value="Thioredoxin_ResA/DsbE_sf"/>
</dbReference>
<dbReference type="SUPFAM" id="SSF52833">
    <property type="entry name" value="Thioredoxin-like"/>
    <property type="match status" value="1"/>
</dbReference>
<dbReference type="Pfam" id="PF00578">
    <property type="entry name" value="AhpC-TSA"/>
    <property type="match status" value="1"/>
</dbReference>
<dbReference type="InterPro" id="IPR013766">
    <property type="entry name" value="Thioredoxin_domain"/>
</dbReference>
<protein>
    <submittedName>
        <fullName evidence="2">Thiol-disulfide isomerase or thioredoxin</fullName>
    </submittedName>
</protein>
<reference evidence="3" key="1">
    <citation type="submission" date="2017-02" db="EMBL/GenBank/DDBJ databases">
        <authorList>
            <person name="Varghese N."/>
            <person name="Submissions S."/>
        </authorList>
    </citation>
    <scope>NUCLEOTIDE SEQUENCE [LARGE SCALE GENOMIC DNA]</scope>
    <source>
        <strain evidence="3">DSM 18108</strain>
    </source>
</reference>
<dbReference type="Gene3D" id="3.40.30.10">
    <property type="entry name" value="Glutaredoxin"/>
    <property type="match status" value="1"/>
</dbReference>
<dbReference type="EMBL" id="FUZZ01000002">
    <property type="protein sequence ID" value="SKD06740.1"/>
    <property type="molecule type" value="Genomic_DNA"/>
</dbReference>
<dbReference type="SUPFAM" id="SSF48452">
    <property type="entry name" value="TPR-like"/>
    <property type="match status" value="1"/>
</dbReference>
<feature type="domain" description="Thioredoxin" evidence="1">
    <location>
        <begin position="313"/>
        <end position="452"/>
    </location>
</feature>
<keyword evidence="3" id="KW-1185">Reference proteome</keyword>
<dbReference type="InterPro" id="IPR000866">
    <property type="entry name" value="AhpC/TSA"/>
</dbReference>
<dbReference type="PANTHER" id="PTHR42852:SF17">
    <property type="entry name" value="THIOREDOXIN-LIKE PROTEIN HI_1115"/>
    <property type="match status" value="1"/>
</dbReference>
<dbReference type="STRING" id="393003.SAMN05660461_3540"/>
<dbReference type="GO" id="GO:0016209">
    <property type="term" value="F:antioxidant activity"/>
    <property type="evidence" value="ECO:0007669"/>
    <property type="project" value="InterPro"/>
</dbReference>
<keyword evidence="2" id="KW-0413">Isomerase</keyword>
<dbReference type="PROSITE" id="PS51352">
    <property type="entry name" value="THIOREDOXIN_2"/>
    <property type="match status" value="1"/>
</dbReference>
<accession>A0A1T5P1X7</accession>
<proteinExistence type="predicted"/>
<evidence type="ECO:0000313" key="2">
    <source>
        <dbReference type="EMBL" id="SKD06740.1"/>
    </source>
</evidence>
<dbReference type="Proteomes" id="UP000190166">
    <property type="component" value="Unassembled WGS sequence"/>
</dbReference>
<dbReference type="AlphaFoldDB" id="A0A1T5P1X7"/>
<dbReference type="InterPro" id="IPR011990">
    <property type="entry name" value="TPR-like_helical_dom_sf"/>
</dbReference>